<proteinExistence type="predicted"/>
<evidence type="ECO:0000313" key="3">
    <source>
        <dbReference type="Proteomes" id="UP000477083"/>
    </source>
</evidence>
<accession>A0A6L8VJR4</accession>
<dbReference type="Proteomes" id="UP000477083">
    <property type="component" value="Unassembled WGS sequence"/>
</dbReference>
<name>A0A6L8VJR4_9RHOB</name>
<dbReference type="AlphaFoldDB" id="A0A6L8VJR4"/>
<evidence type="ECO:0000259" key="1">
    <source>
        <dbReference type="Pfam" id="PF13274"/>
    </source>
</evidence>
<dbReference type="InterPro" id="IPR025272">
    <property type="entry name" value="SocA_Panacea"/>
</dbReference>
<protein>
    <submittedName>
        <fullName evidence="2">DUF4065 domain-containing protein</fullName>
    </submittedName>
</protein>
<comment type="caution">
    <text evidence="2">The sequence shown here is derived from an EMBL/GenBank/DDBJ whole genome shotgun (WGS) entry which is preliminary data.</text>
</comment>
<dbReference type="EMBL" id="WWNR01000011">
    <property type="protein sequence ID" value="MZQ90595.1"/>
    <property type="molecule type" value="Genomic_DNA"/>
</dbReference>
<sequence>MENWFNSKKAAQVAAFFCDKQGGLMPVLKLVKLVYLSDRKFLSDFGFTITNDLHVSMPHGPVNSLTYEYVGGSRESEDWSALISDREGHNVALARPIGEADTDELSDAEMDVMNSVWQEFGQMGKYAIRDWTHDNCPEWEDPNGGSSPIPLERTLRFLGVENAELFAKRTEVYREFRAALSDLQGQNANNPW</sequence>
<organism evidence="2 3">
    <name type="scientific">Frigidibacter albus</name>
    <dbReference type="NCBI Taxonomy" id="1465486"/>
    <lineage>
        <taxon>Bacteria</taxon>
        <taxon>Pseudomonadati</taxon>
        <taxon>Pseudomonadota</taxon>
        <taxon>Alphaproteobacteria</taxon>
        <taxon>Rhodobacterales</taxon>
        <taxon>Paracoccaceae</taxon>
        <taxon>Frigidibacter</taxon>
    </lineage>
</organism>
<gene>
    <name evidence="2" type="ORF">GS660_15980</name>
</gene>
<feature type="domain" description="Antitoxin SocA-like Panacea" evidence="1">
    <location>
        <begin position="30"/>
        <end position="140"/>
    </location>
</feature>
<reference evidence="2 3" key="1">
    <citation type="submission" date="2020-01" db="EMBL/GenBank/DDBJ databases">
        <title>Frigidibacter albus SP32T (=CGMCC 1.13995T).</title>
        <authorList>
            <person name="Liao X."/>
        </authorList>
    </citation>
    <scope>NUCLEOTIDE SEQUENCE [LARGE SCALE GENOMIC DNA]</scope>
    <source>
        <strain evidence="2 3">SP32</strain>
    </source>
</reference>
<evidence type="ECO:0000313" key="2">
    <source>
        <dbReference type="EMBL" id="MZQ90595.1"/>
    </source>
</evidence>
<dbReference type="RefSeq" id="WP_161347984.1">
    <property type="nucleotide sequence ID" value="NZ_BMGW01000011.1"/>
</dbReference>
<keyword evidence="3" id="KW-1185">Reference proteome</keyword>
<dbReference type="OrthoDB" id="9813053at2"/>
<dbReference type="Pfam" id="PF13274">
    <property type="entry name" value="SocA_Panacea"/>
    <property type="match status" value="1"/>
</dbReference>